<dbReference type="SMART" id="SM00612">
    <property type="entry name" value="Kelch"/>
    <property type="match status" value="9"/>
</dbReference>
<dbReference type="InterPro" id="IPR013783">
    <property type="entry name" value="Ig-like_fold"/>
</dbReference>
<dbReference type="PANTHER" id="PTHR46344">
    <property type="entry name" value="OS02G0202900 PROTEIN"/>
    <property type="match status" value="1"/>
</dbReference>
<dbReference type="SUPFAM" id="SSF117281">
    <property type="entry name" value="Kelch motif"/>
    <property type="match status" value="2"/>
</dbReference>
<dbReference type="Pfam" id="PF24681">
    <property type="entry name" value="Kelch_KLHDC2_KLHL20_DRC7"/>
    <property type="match status" value="2"/>
</dbReference>
<dbReference type="SUPFAM" id="SSF50965">
    <property type="entry name" value="Galactose oxidase, central domain"/>
    <property type="match status" value="1"/>
</dbReference>
<keyword evidence="1" id="KW-0880">Kelch repeat</keyword>
<dbReference type="PANTHER" id="PTHR46344:SF27">
    <property type="entry name" value="KELCH REPEAT SUPERFAMILY PROTEIN"/>
    <property type="match status" value="1"/>
</dbReference>
<dbReference type="Pfam" id="PF11721">
    <property type="entry name" value="Malectin"/>
    <property type="match status" value="1"/>
</dbReference>
<keyword evidence="5" id="KW-1185">Reference proteome</keyword>
<keyword evidence="2" id="KW-0677">Repeat</keyword>
<evidence type="ECO:0000313" key="4">
    <source>
        <dbReference type="EMBL" id="SFF42249.1"/>
    </source>
</evidence>
<gene>
    <name evidence="4" type="ORF">SAMN04488541_10331</name>
</gene>
<evidence type="ECO:0000256" key="1">
    <source>
        <dbReference type="ARBA" id="ARBA00022441"/>
    </source>
</evidence>
<evidence type="ECO:0000259" key="3">
    <source>
        <dbReference type="Pfam" id="PF11721"/>
    </source>
</evidence>
<dbReference type="Gene3D" id="2.60.40.10">
    <property type="entry name" value="Immunoglobulins"/>
    <property type="match status" value="1"/>
</dbReference>
<organism evidence="4 5">
    <name type="scientific">Thermoflexibacter ruber</name>
    <dbReference type="NCBI Taxonomy" id="1003"/>
    <lineage>
        <taxon>Bacteria</taxon>
        <taxon>Pseudomonadati</taxon>
        <taxon>Bacteroidota</taxon>
        <taxon>Cytophagia</taxon>
        <taxon>Cytophagales</taxon>
        <taxon>Thermoflexibacteraceae</taxon>
        <taxon>Thermoflexibacter</taxon>
    </lineage>
</organism>
<evidence type="ECO:0000256" key="2">
    <source>
        <dbReference type="ARBA" id="ARBA00022737"/>
    </source>
</evidence>
<proteinExistence type="predicted"/>
<dbReference type="SUPFAM" id="SSF49785">
    <property type="entry name" value="Galactose-binding domain-like"/>
    <property type="match status" value="1"/>
</dbReference>
<feature type="domain" description="Malectin" evidence="3">
    <location>
        <begin position="865"/>
        <end position="1016"/>
    </location>
</feature>
<dbReference type="Gene3D" id="2.120.10.80">
    <property type="entry name" value="Kelch-type beta propeller"/>
    <property type="match status" value="4"/>
</dbReference>
<dbReference type="InterPro" id="IPR008979">
    <property type="entry name" value="Galactose-bd-like_sf"/>
</dbReference>
<dbReference type="InterPro" id="IPR015915">
    <property type="entry name" value="Kelch-typ_b-propeller"/>
</dbReference>
<reference evidence="4 5" key="1">
    <citation type="submission" date="2016-10" db="EMBL/GenBank/DDBJ databases">
        <authorList>
            <person name="de Groot N.N."/>
        </authorList>
    </citation>
    <scope>NUCLEOTIDE SEQUENCE [LARGE SCALE GENOMIC DNA]</scope>
    <source>
        <strain>GEY</strain>
        <strain evidence="5">DSM 9560</strain>
    </source>
</reference>
<name>A0A1I2IIS8_9BACT</name>
<accession>A0A1I2IIS8</accession>
<sequence>MLRNNRLLLCLFCISFFYNPYQLFCQGTWFMRTAAPTGAERHENAFVKVGNKLYLLGGRGIKSIRIYDTQTDSWSQGAAPPIELHHFQAVTWNNLIYVIGAFTGSYTDNSGGFIGEKPVGFIYTYNPTTNTWQKGSAIPRPRGSAGAVLHNNKIYLVSGQTQGHTGGWVNWFDEYDPVTDTWQTLPNAPRARDHFHAVVKDNKLFVVGGRRTNRNANVFANTVPEVDVYDFAQNKWLTDSNLPPEEFLSIPPIPTQRAGASNVVVGNDLLVIGGESTAQTTAHSEVEALDLENLTWKQYAPLKRGRHGTQAILHAEKVFIAAGSGNRGGSPELTSMEMFSPEIASPPGDYPKWTRRADAASNRFEAASIVYQNKIYIFNGLLENLTLNNTSEVYDPFTNQWTQIASIPNQNGKPSGLTHYGIALVSDTVWIVGGRLEGTKAVTDKVWRYSISTNTWSEGVPLPIKLASGSLAKLGRKLYLFAGGTHLPNNVNQFCIMTQTHYILDLDNQSAGWQSVRAPFPSGFERIHGAVTTAKGKIYSIAGQLGHDCNNNDIAWVFSYDPYLNKWTRLADFPKANSHAEPGTFTIDGRIITVGGEFSGETVMEYLPKTNTWKQIDTLRNENNAIMKLLAPSAKVIGDKLIVSNGSTTSGGSAPIKNTYIKNFNRTPVYELGFLPENINIGLDSGIIRKKSAWLWTVTGTANYEVNLSNLPSWLSVKKDAGNMVDESAVEFELTFNTQGLSKGIYTYEIIATAQGYKTAKLLISLSVGDFAPNLEAIANQTHQEEENIDLQVNAYHYRTVVYQAINLPNGLSIDTLSGKISGTIAKNTYLNSPYQVRIIAKDAANHNLRDTVNFTWEILQGKVIQRINASGTAIIASGKSWSASQFFSGGADQSTTIAGDILATDGDALFISYYTGSANLTPFSFAYPNLPNGTYKVRLHFAEVYWGVQVTGSTGKRVFSVSIEGTNPTNLQNIDLNAIASPPTAIVREATVNLSDGTLNITFSASVDRPLVSAIEIIRIENSLPPQYTLQISAENGGTVNNIAGNYPAGTSLTAQAT</sequence>
<dbReference type="InterPro" id="IPR021720">
    <property type="entry name" value="Malectin_dom"/>
</dbReference>
<protein>
    <submittedName>
        <fullName evidence="4">N-acetylneuraminic acid mutarotase</fullName>
    </submittedName>
</protein>
<dbReference type="InterPro" id="IPR011043">
    <property type="entry name" value="Gal_Oxase/kelch_b-propeller"/>
</dbReference>
<dbReference type="Proteomes" id="UP000199513">
    <property type="component" value="Unassembled WGS sequence"/>
</dbReference>
<dbReference type="Pfam" id="PF01344">
    <property type="entry name" value="Kelch_1"/>
    <property type="match status" value="1"/>
</dbReference>
<dbReference type="Pfam" id="PF05345">
    <property type="entry name" value="He_PIG"/>
    <property type="match status" value="1"/>
</dbReference>
<dbReference type="Gene3D" id="2.60.120.430">
    <property type="entry name" value="Galactose-binding lectin"/>
    <property type="match status" value="1"/>
</dbReference>
<dbReference type="InterPro" id="IPR006652">
    <property type="entry name" value="Kelch_1"/>
</dbReference>
<dbReference type="EMBL" id="FONY01000033">
    <property type="protein sequence ID" value="SFF42249.1"/>
    <property type="molecule type" value="Genomic_DNA"/>
</dbReference>
<feature type="non-terminal residue" evidence="4">
    <location>
        <position position="1059"/>
    </location>
</feature>
<dbReference type="AlphaFoldDB" id="A0A1I2IIS8"/>
<evidence type="ECO:0000313" key="5">
    <source>
        <dbReference type="Proteomes" id="UP000199513"/>
    </source>
</evidence>
<dbReference type="OrthoDB" id="175993at2"/>